<evidence type="ECO:0000256" key="2">
    <source>
        <dbReference type="SAM" id="Phobius"/>
    </source>
</evidence>
<feature type="coiled-coil region" evidence="1">
    <location>
        <begin position="249"/>
        <end position="298"/>
    </location>
</feature>
<organism evidence="3 4">
    <name type="scientific">Salinicola socius</name>
    <dbReference type="NCBI Taxonomy" id="404433"/>
    <lineage>
        <taxon>Bacteria</taxon>
        <taxon>Pseudomonadati</taxon>
        <taxon>Pseudomonadota</taxon>
        <taxon>Gammaproteobacteria</taxon>
        <taxon>Oceanospirillales</taxon>
        <taxon>Halomonadaceae</taxon>
        <taxon>Salinicola</taxon>
    </lineage>
</organism>
<dbReference type="PANTHER" id="PTHR32309">
    <property type="entry name" value="TYROSINE-PROTEIN KINASE"/>
    <property type="match status" value="1"/>
</dbReference>
<keyword evidence="1" id="KW-0175">Coiled coil</keyword>
<comment type="caution">
    <text evidence="3">The sequence shown here is derived from an EMBL/GenBank/DDBJ whole genome shotgun (WGS) entry which is preliminary data.</text>
</comment>
<proteinExistence type="predicted"/>
<dbReference type="STRING" id="404433.BTW07_13795"/>
<dbReference type="RefSeq" id="WP_075570754.1">
    <property type="nucleotide sequence ID" value="NZ_MSDO01000020.1"/>
</dbReference>
<reference evidence="3 4" key="1">
    <citation type="submission" date="2016-12" db="EMBL/GenBank/DDBJ databases">
        <title>Draft genome sequences of strains Salinicola socius SMB35, Salinicola sp. MH3R3-1 and Chromohalobacter sp. SMB17 from the Verkhnekamsk potash mining region of Russia.</title>
        <authorList>
            <person name="Mavrodi D.V."/>
            <person name="Olsson B.E."/>
            <person name="Korsakova E.S."/>
            <person name="Pyankova A."/>
            <person name="Mavrodi O.V."/>
            <person name="Plotnikova E.G."/>
        </authorList>
    </citation>
    <scope>NUCLEOTIDE SEQUENCE [LARGE SCALE GENOMIC DNA]</scope>
    <source>
        <strain evidence="3 4">SMB35</strain>
    </source>
</reference>
<feature type="coiled-coil region" evidence="1">
    <location>
        <begin position="170"/>
        <end position="204"/>
    </location>
</feature>
<dbReference type="PANTHER" id="PTHR32309:SF13">
    <property type="entry name" value="FERRIC ENTEROBACTIN TRANSPORT PROTEIN FEPE"/>
    <property type="match status" value="1"/>
</dbReference>
<keyword evidence="4" id="KW-1185">Reference proteome</keyword>
<protein>
    <submittedName>
        <fullName evidence="3">Chain-length determining protein</fullName>
    </submittedName>
</protein>
<keyword evidence="2" id="KW-1133">Transmembrane helix</keyword>
<dbReference type="Proteomes" id="UP000186878">
    <property type="component" value="Unassembled WGS sequence"/>
</dbReference>
<keyword evidence="2" id="KW-0812">Transmembrane</keyword>
<feature type="transmembrane region" description="Helical" evidence="2">
    <location>
        <begin position="12"/>
        <end position="32"/>
    </location>
</feature>
<dbReference type="OrthoDB" id="5497849at2"/>
<dbReference type="EMBL" id="MSDO01000020">
    <property type="protein sequence ID" value="OLO03654.1"/>
    <property type="molecule type" value="Genomic_DNA"/>
</dbReference>
<dbReference type="GO" id="GO:0005886">
    <property type="term" value="C:plasma membrane"/>
    <property type="evidence" value="ECO:0007669"/>
    <property type="project" value="TreeGrafter"/>
</dbReference>
<keyword evidence="2" id="KW-0472">Membrane</keyword>
<evidence type="ECO:0000313" key="4">
    <source>
        <dbReference type="Proteomes" id="UP000186878"/>
    </source>
</evidence>
<evidence type="ECO:0000313" key="3">
    <source>
        <dbReference type="EMBL" id="OLO03654.1"/>
    </source>
</evidence>
<dbReference type="AlphaFoldDB" id="A0A1Q8SQH8"/>
<gene>
    <name evidence="3" type="ORF">BTW07_13795</name>
</gene>
<name>A0A1Q8SQH8_9GAMM</name>
<dbReference type="GO" id="GO:0004713">
    <property type="term" value="F:protein tyrosine kinase activity"/>
    <property type="evidence" value="ECO:0007669"/>
    <property type="project" value="TreeGrafter"/>
</dbReference>
<feature type="transmembrane region" description="Helical" evidence="2">
    <location>
        <begin position="338"/>
        <end position="362"/>
    </location>
</feature>
<dbReference type="Gene3D" id="1.10.287.1490">
    <property type="match status" value="1"/>
</dbReference>
<evidence type="ECO:0000256" key="1">
    <source>
        <dbReference type="SAM" id="Coils"/>
    </source>
</evidence>
<accession>A0A1Q8SQH8</accession>
<dbReference type="InterPro" id="IPR050445">
    <property type="entry name" value="Bact_polysacc_biosynth/exp"/>
</dbReference>
<sequence length="367" mass="41066">MNSSVKQKLSRHLHWVICVVAIVLVGFYWAVWASDRYVSHAHVVLESPQLSSPELSFSSLLSGGGGANNADMLLLRDYLRSVDMLQYLVENANFREHYAHGGGDFFSRLSDENAPLEELHDYYLKRVSVELDEYAGVLRIDVEAFDPKEAHLIANLLLERGEQHMNDMGRRLAEEQVKFLQQQVDQLQATFEQTRQALVDYQNENGLVSPTGTVESLSGVVSTLEGQLASLKAQKTALSSFQSASSPEVVRVKSQINALEDQIEKEKQRLAAQSGNALNSLSSEYQRLQLQAKFAQESYSGALAALQSTQVEAARKLKQLSTLQSPTMPQYPEQPERLYNIVVFAVIALFIALIVNMLILIVKDHRD</sequence>